<dbReference type="Proteomes" id="UP000662466">
    <property type="component" value="Unassembled WGS sequence"/>
</dbReference>
<name>A0A8H6PEY7_9EURO</name>
<dbReference type="EMBL" id="JACBAF010002039">
    <property type="protein sequence ID" value="KAF7169405.1"/>
    <property type="molecule type" value="Genomic_DNA"/>
</dbReference>
<dbReference type="AlphaFoldDB" id="A0A8H6PEY7"/>
<dbReference type="EMBL" id="JACBAD010001873">
    <property type="protein sequence ID" value="KAF7131123.1"/>
    <property type="molecule type" value="Genomic_DNA"/>
</dbReference>
<evidence type="ECO:0000313" key="2">
    <source>
        <dbReference type="EMBL" id="KAF7169405.1"/>
    </source>
</evidence>
<keyword evidence="3" id="KW-1185">Reference proteome</keyword>
<dbReference type="OrthoDB" id="76567at2759"/>
<sequence length="784" mass="87961">MPAAPHTFSNQSLHGLIPRRIDQISKQAELAAHNRAQYHAEISAPVAGSDGEAVDCSEDFGDFLAWEVVGRRCENAVGVGEAGGDVVSGFGWRHAIAATGLGIHREERLLAGYRLIYTHEHMARQMQSLAESIVTLKVIKIPQADSRQYIGFLELPDEFCLDLQPGDAIKGNFNIEEPESHTDWHACLVDSLPVTPPKAITILLTQPWDKEKREWMRFDDDLESNARARLLAREVACPSGPQNRPNKPLTCEIPRAAAAGSLTPDELEDMDFMANTRTDRSLVVKYPHPLLPPARWFWYRERTDNEDLGVIWCPHHNKFGNDMPSECRLNREFKLILITLGFIRRTVDSRWHEETIIKLPPNRKINVECQIPEQCHKRLNEMDSDISSELDFDPISQPLQTLRSRHTEAGQLWILTSFRTSGPCSPVRWSVAPPDIPLAEERLRSVVPKSAEESSLGLERPLIWGFKDTSPVNYHNDLSRLLQRFGLTRRPCLALINSLSVGQAMLLRTLLLTLMNRTRHSHDYRISAIMNHQSDPTVLTGNYRLSDGVTSTAIIRTYTTMKRLEQAAHSVLKTLQANDCDAKETARRTPAAKSVAAVLVALLPCALAQANTSYVDYNVEANPNLIPQILAKIDLSFPDCENGPLSKTLVCDTSARPHESYRPDFHVHLEDNRKSLGNGPALAKKITTETAVKRANRYALERISNVKRALQRNTTHDLYLVYTDVPKQTHSQLTEETSPVTKASRFSYNNSGTLIIKVMPNPEHDVAARSFDPLITTALNSMGV</sequence>
<proteinExistence type="predicted"/>
<accession>A0A8H6PEY7</accession>
<gene>
    <name evidence="1" type="ORF">CNMCM5793_004110</name>
    <name evidence="2" type="ORF">CNMCM6106_004330</name>
</gene>
<organism evidence="1 3">
    <name type="scientific">Aspergillus hiratsukae</name>
    <dbReference type="NCBI Taxonomy" id="1194566"/>
    <lineage>
        <taxon>Eukaryota</taxon>
        <taxon>Fungi</taxon>
        <taxon>Dikarya</taxon>
        <taxon>Ascomycota</taxon>
        <taxon>Pezizomycotina</taxon>
        <taxon>Eurotiomycetes</taxon>
        <taxon>Eurotiomycetidae</taxon>
        <taxon>Eurotiales</taxon>
        <taxon>Aspergillaceae</taxon>
        <taxon>Aspergillus</taxon>
        <taxon>Aspergillus subgen. Fumigati</taxon>
    </lineage>
</organism>
<protein>
    <submittedName>
        <fullName evidence="1">Uncharacterized protein</fullName>
    </submittedName>
</protein>
<dbReference type="Proteomes" id="UP000630445">
    <property type="component" value="Unassembled WGS sequence"/>
</dbReference>
<comment type="caution">
    <text evidence="1">The sequence shown here is derived from an EMBL/GenBank/DDBJ whole genome shotgun (WGS) entry which is preliminary data.</text>
</comment>
<reference evidence="1" key="1">
    <citation type="submission" date="2020-06" db="EMBL/GenBank/DDBJ databases">
        <title>Draft genome sequences of strains closely related to Aspergillus parafelis and Aspergillus hiratsukae.</title>
        <authorList>
            <person name="Dos Santos R.A.C."/>
            <person name="Rivero-Menendez O."/>
            <person name="Steenwyk J.L."/>
            <person name="Mead M.E."/>
            <person name="Goldman G.H."/>
            <person name="Alastruey-Izquierdo A."/>
            <person name="Rokas A."/>
        </authorList>
    </citation>
    <scope>NUCLEOTIDE SEQUENCE</scope>
    <source>
        <strain evidence="1">CNM-CM5793</strain>
        <strain evidence="2">CNM-CM6106</strain>
    </source>
</reference>
<evidence type="ECO:0000313" key="1">
    <source>
        <dbReference type="EMBL" id="KAF7131123.1"/>
    </source>
</evidence>
<evidence type="ECO:0000313" key="3">
    <source>
        <dbReference type="Proteomes" id="UP000630445"/>
    </source>
</evidence>